<keyword evidence="2" id="KW-1185">Reference proteome</keyword>
<dbReference type="RefSeq" id="WP_216245629.1">
    <property type="nucleotide sequence ID" value="NZ_JABACJ020000044.1"/>
</dbReference>
<dbReference type="EMBL" id="JABACJ020000044">
    <property type="protein sequence ID" value="MBU3878725.1"/>
    <property type="molecule type" value="Genomic_DNA"/>
</dbReference>
<reference evidence="1 2" key="1">
    <citation type="submission" date="2021-06" db="EMBL/GenBank/DDBJ databases">
        <title>Faecalicatena sp. nov. isolated from porcine feces.</title>
        <authorList>
            <person name="Oh B.S."/>
            <person name="Lee J.H."/>
        </authorList>
    </citation>
    <scope>NUCLEOTIDE SEQUENCE [LARGE SCALE GENOMIC DNA]</scope>
    <source>
        <strain evidence="1 2">AGMB00832</strain>
    </source>
</reference>
<comment type="caution">
    <text evidence="1">The sequence shown here is derived from an EMBL/GenBank/DDBJ whole genome shotgun (WGS) entry which is preliminary data.</text>
</comment>
<sequence>MTTIIPKHLNKSLSVHTFTYFYKCSDKTYYGLFQYLAEKPDCNFKKHRKKKCTKYVTRSFHSLGFNRIEFVDCMIPNQDYHVYKIKFTVNPRILIGETKNLRTRIIDKDYLTQLPDILDNAICEITGPFKNQLVHGKFQRIDYCLNFWLNSQETAEEYMRLLKKALIPYPFELKKILNSTQHRYVPESHAITLTCKSYEVSLYLKLPQLIEEINNLENDTIPPEYAPELANARGQLRIELREYRCQLRNNKKKLHCGSDESHLLNGLNTLPFTTLCQRLKSMYGTGDFYLYEDAKDIINQSGYGKKIKKELLEILKVVNTKKRGLDTAANGFEYNYLKSHMRYFNELDLCPITISKKSYKHCGEDFFPNPLKYITSDNNELLLDSDI</sequence>
<gene>
    <name evidence="1" type="ORF">HGO97_023290</name>
</gene>
<organism evidence="1 2">
    <name type="scientific">Faecalicatena faecalis</name>
    <dbReference type="NCBI Taxonomy" id="2726362"/>
    <lineage>
        <taxon>Bacteria</taxon>
        <taxon>Bacillati</taxon>
        <taxon>Bacillota</taxon>
        <taxon>Clostridia</taxon>
        <taxon>Lachnospirales</taxon>
        <taxon>Lachnospiraceae</taxon>
        <taxon>Faecalicatena</taxon>
    </lineage>
</organism>
<accession>A0ABS6DBW0</accession>
<evidence type="ECO:0000313" key="2">
    <source>
        <dbReference type="Proteomes" id="UP000723714"/>
    </source>
</evidence>
<protein>
    <submittedName>
        <fullName evidence="1">Uncharacterized protein</fullName>
    </submittedName>
</protein>
<name>A0ABS6DBW0_9FIRM</name>
<proteinExistence type="predicted"/>
<evidence type="ECO:0000313" key="1">
    <source>
        <dbReference type="EMBL" id="MBU3878725.1"/>
    </source>
</evidence>
<dbReference type="Proteomes" id="UP000723714">
    <property type="component" value="Unassembled WGS sequence"/>
</dbReference>